<keyword evidence="9" id="KW-0067">ATP-binding</keyword>
<evidence type="ECO:0000259" key="15">
    <source>
        <dbReference type="PROSITE" id="PS50109"/>
    </source>
</evidence>
<feature type="domain" description="HPt" evidence="17">
    <location>
        <begin position="7"/>
        <end position="111"/>
    </location>
</feature>
<name>A0A2T5UU75_9HYPH</name>
<dbReference type="Gene3D" id="2.30.30.40">
    <property type="entry name" value="SH3 Domains"/>
    <property type="match status" value="1"/>
</dbReference>
<dbReference type="Pfam" id="PF02895">
    <property type="entry name" value="H-kinase_dim"/>
    <property type="match status" value="1"/>
</dbReference>
<dbReference type="GO" id="GO:0005524">
    <property type="term" value="F:ATP binding"/>
    <property type="evidence" value="ECO:0007669"/>
    <property type="project" value="UniProtKB-KW"/>
</dbReference>
<evidence type="ECO:0000256" key="11">
    <source>
        <dbReference type="ARBA" id="ARBA00035100"/>
    </source>
</evidence>
<dbReference type="SMART" id="SM00073">
    <property type="entry name" value="HPT"/>
    <property type="match status" value="1"/>
</dbReference>
<evidence type="ECO:0000256" key="2">
    <source>
        <dbReference type="ARBA" id="ARBA00012438"/>
    </source>
</evidence>
<dbReference type="FunFam" id="2.30.30.40:FF:000048">
    <property type="entry name" value="Chemotaxis protein CheA, putative"/>
    <property type="match status" value="1"/>
</dbReference>
<feature type="domain" description="CheW-like" evidence="16">
    <location>
        <begin position="563"/>
        <end position="699"/>
    </location>
</feature>
<dbReference type="GO" id="GO:0006935">
    <property type="term" value="P:chemotaxis"/>
    <property type="evidence" value="ECO:0007669"/>
    <property type="project" value="UniProtKB-KW"/>
</dbReference>
<dbReference type="Gene3D" id="1.10.287.560">
    <property type="entry name" value="Histidine kinase CheA-like, homodimeric domain"/>
    <property type="match status" value="1"/>
</dbReference>
<evidence type="ECO:0000256" key="7">
    <source>
        <dbReference type="ARBA" id="ARBA00022741"/>
    </source>
</evidence>
<dbReference type="RefSeq" id="WP_107991923.1">
    <property type="nucleotide sequence ID" value="NZ_QAYG01000013.1"/>
</dbReference>
<dbReference type="InterPro" id="IPR004105">
    <property type="entry name" value="CheA-like_dim"/>
</dbReference>
<reference evidence="18 19" key="1">
    <citation type="submission" date="2018-04" db="EMBL/GenBank/DDBJ databases">
        <title>Genomic Encyclopedia of Archaeal and Bacterial Type Strains, Phase II (KMG-II): from individual species to whole genera.</title>
        <authorList>
            <person name="Goeker M."/>
        </authorList>
    </citation>
    <scope>NUCLEOTIDE SEQUENCE [LARGE SCALE GENOMIC DNA]</scope>
    <source>
        <strain evidence="18 19">DSM 23382</strain>
    </source>
</reference>
<dbReference type="PROSITE" id="PS50109">
    <property type="entry name" value="HIS_KIN"/>
    <property type="match status" value="1"/>
</dbReference>
<gene>
    <name evidence="18" type="ORF">C8N35_11395</name>
</gene>
<feature type="compositionally biased region" description="Low complexity" evidence="14">
    <location>
        <begin position="716"/>
        <end position="732"/>
    </location>
</feature>
<dbReference type="Pfam" id="PF02518">
    <property type="entry name" value="HATPase_c"/>
    <property type="match status" value="1"/>
</dbReference>
<dbReference type="InterPro" id="IPR002545">
    <property type="entry name" value="CheW-lke_dom"/>
</dbReference>
<comment type="catalytic activity">
    <reaction evidence="1">
        <text>ATP + protein L-histidine = ADP + protein N-phospho-L-histidine.</text>
        <dbReference type="EC" id="2.7.13.3"/>
    </reaction>
</comment>
<feature type="domain" description="Histidine kinase" evidence="15">
    <location>
        <begin position="358"/>
        <end position="561"/>
    </location>
</feature>
<dbReference type="GO" id="GO:0000155">
    <property type="term" value="F:phosphorelay sensor kinase activity"/>
    <property type="evidence" value="ECO:0007669"/>
    <property type="project" value="InterPro"/>
</dbReference>
<sequence>MNSDRPDTDEFAQFRQTFFEECAELLSALEEHLADLQERAGDTEELNAIFRAVHSIKAGAGAFNFTRLVSFSHTYETLLDALRDGQVHQSEAVTAALVRAADVLATLVEAAQEGRELAADFGEAEGAELAALLQQAGLARHTDTPAPDAVSAVTDDTSAKSASTRYSIRFAPFPELFRHANEPLLLIRELMRLGDVAVTCDTSRLPNLGALEPEDAYLAWDIEIETDRPLADLREVFEFVDEDCDLVIAPEAHLPVAEPIDDEESGTATMPAEATQTVPHPHLATTSQLPASTAETGGAGQAAVNQKSAGVTSIRVDLARVDRLVNVVGELIIAQSMLVQQSHSDAGDTPQLTTTQGFDEIATLTRELQECVMAIRMQPVKSVFARMPRMVRDISAKLGKKVRLVTAGEQTEVDKTVIEELADPLTHMIRNAVDHGIEPPEVRLADGKPEQGTVRLTASHAGGNIRIELTDDGAGISREKLFAKAVEKGLIAPDAKISDEEIDDLIFAPGFSTAAAVSDVSGRGVGMDVVRRNIVNLGGRIAMRSEAGKGTRFTLSIPLTLAVLDGMLVAVGREKYILPLTSIVESFKPDPAHVRALTGGGEVVFIRGEYIRLIHLSRIFGVSEAIPNAWDGLVVLVESTNNNKIGIVVDELIGQQQVVIKSLHDNFEPIPGISGATILGDGRVSLILDVEQLRRMPDHVSGRRERASAPCSDTGSAPIPSPEAEAPLAALA</sequence>
<dbReference type="PANTHER" id="PTHR43395:SF10">
    <property type="entry name" value="CHEMOTAXIS PROTEIN CHEA"/>
    <property type="match status" value="1"/>
</dbReference>
<dbReference type="SMART" id="SM00387">
    <property type="entry name" value="HATPase_c"/>
    <property type="match status" value="1"/>
</dbReference>
<dbReference type="GO" id="GO:0005737">
    <property type="term" value="C:cytoplasm"/>
    <property type="evidence" value="ECO:0007669"/>
    <property type="project" value="InterPro"/>
</dbReference>
<evidence type="ECO:0000256" key="10">
    <source>
        <dbReference type="ARBA" id="ARBA00023012"/>
    </source>
</evidence>
<evidence type="ECO:0000256" key="1">
    <source>
        <dbReference type="ARBA" id="ARBA00000085"/>
    </source>
</evidence>
<dbReference type="InterPro" id="IPR005467">
    <property type="entry name" value="His_kinase_dom"/>
</dbReference>
<dbReference type="CDD" id="cd00088">
    <property type="entry name" value="HPT"/>
    <property type="match status" value="1"/>
</dbReference>
<dbReference type="FunFam" id="3.30.565.10:FF:000016">
    <property type="entry name" value="Chemotaxis protein CheA, putative"/>
    <property type="match status" value="1"/>
</dbReference>
<accession>A0A2T5UU75</accession>
<dbReference type="SUPFAM" id="SSF50341">
    <property type="entry name" value="CheW-like"/>
    <property type="match status" value="1"/>
</dbReference>
<comment type="function">
    <text evidence="11">Involved in the transmission of sensory signals from the chemoreceptors to the flagellar motors. CheA is autophosphorylated; it can transfer its phosphate group to either CheB or CheY.</text>
</comment>
<dbReference type="InterPro" id="IPR008207">
    <property type="entry name" value="Sig_transdc_His_kin_Hpt_dom"/>
</dbReference>
<dbReference type="SUPFAM" id="SSF47226">
    <property type="entry name" value="Histidine-containing phosphotransfer domain, HPT domain"/>
    <property type="match status" value="1"/>
</dbReference>
<dbReference type="EMBL" id="QAYG01000013">
    <property type="protein sequence ID" value="PTW55054.1"/>
    <property type="molecule type" value="Genomic_DNA"/>
</dbReference>
<evidence type="ECO:0000256" key="4">
    <source>
        <dbReference type="ARBA" id="ARBA00022500"/>
    </source>
</evidence>
<dbReference type="InterPro" id="IPR003594">
    <property type="entry name" value="HATPase_dom"/>
</dbReference>
<dbReference type="PRINTS" id="PR00344">
    <property type="entry name" value="BCTRLSENSOR"/>
</dbReference>
<feature type="region of interest" description="Disordered" evidence="14">
    <location>
        <begin position="698"/>
        <end position="732"/>
    </location>
</feature>
<evidence type="ECO:0000256" key="3">
    <source>
        <dbReference type="ARBA" id="ARBA00021495"/>
    </source>
</evidence>
<dbReference type="InterPro" id="IPR036890">
    <property type="entry name" value="HATPase_C_sf"/>
</dbReference>
<keyword evidence="10" id="KW-0902">Two-component regulatory system</keyword>
<dbReference type="InterPro" id="IPR036061">
    <property type="entry name" value="CheW-like_dom_sf"/>
</dbReference>
<dbReference type="Proteomes" id="UP000244081">
    <property type="component" value="Unassembled WGS sequence"/>
</dbReference>
<dbReference type="Pfam" id="PF01627">
    <property type="entry name" value="Hpt"/>
    <property type="match status" value="1"/>
</dbReference>
<evidence type="ECO:0000259" key="16">
    <source>
        <dbReference type="PROSITE" id="PS50851"/>
    </source>
</evidence>
<organism evidence="18 19">
    <name type="scientific">Breoghania corrubedonensis</name>
    <dbReference type="NCBI Taxonomy" id="665038"/>
    <lineage>
        <taxon>Bacteria</taxon>
        <taxon>Pseudomonadati</taxon>
        <taxon>Pseudomonadota</taxon>
        <taxon>Alphaproteobacteria</taxon>
        <taxon>Hyphomicrobiales</taxon>
        <taxon>Stappiaceae</taxon>
        <taxon>Breoghania</taxon>
    </lineage>
</organism>
<evidence type="ECO:0000256" key="6">
    <source>
        <dbReference type="ARBA" id="ARBA00022679"/>
    </source>
</evidence>
<comment type="caution">
    <text evidence="18">The sequence shown here is derived from an EMBL/GenBank/DDBJ whole genome shotgun (WGS) entry which is preliminary data.</text>
</comment>
<dbReference type="CDD" id="cd16916">
    <property type="entry name" value="HATPase_CheA-like"/>
    <property type="match status" value="1"/>
</dbReference>
<dbReference type="PANTHER" id="PTHR43395">
    <property type="entry name" value="SENSOR HISTIDINE KINASE CHEA"/>
    <property type="match status" value="1"/>
</dbReference>
<dbReference type="PROSITE" id="PS50851">
    <property type="entry name" value="CHEW"/>
    <property type="match status" value="1"/>
</dbReference>
<dbReference type="SMART" id="SM00260">
    <property type="entry name" value="CheW"/>
    <property type="match status" value="1"/>
</dbReference>
<evidence type="ECO:0000256" key="12">
    <source>
        <dbReference type="PROSITE-ProRule" id="PRU00110"/>
    </source>
</evidence>
<dbReference type="CDD" id="cd00731">
    <property type="entry name" value="CheA_reg"/>
    <property type="match status" value="1"/>
</dbReference>
<evidence type="ECO:0000256" key="13">
    <source>
        <dbReference type="SAM" id="Coils"/>
    </source>
</evidence>
<dbReference type="SUPFAM" id="SSF47384">
    <property type="entry name" value="Homodimeric domain of signal transducing histidine kinase"/>
    <property type="match status" value="1"/>
</dbReference>
<evidence type="ECO:0000256" key="5">
    <source>
        <dbReference type="ARBA" id="ARBA00022553"/>
    </source>
</evidence>
<protein>
    <recommendedName>
        <fullName evidence="3">Chemotaxis protein CheA</fullName>
        <ecNumber evidence="2">2.7.13.3</ecNumber>
    </recommendedName>
</protein>
<evidence type="ECO:0000313" key="19">
    <source>
        <dbReference type="Proteomes" id="UP000244081"/>
    </source>
</evidence>
<dbReference type="EC" id="2.7.13.3" evidence="2"/>
<dbReference type="InterPro" id="IPR051315">
    <property type="entry name" value="Bact_Chemotaxis_CheA"/>
</dbReference>
<dbReference type="InterPro" id="IPR004358">
    <property type="entry name" value="Sig_transdc_His_kin-like_C"/>
</dbReference>
<keyword evidence="6" id="KW-0808">Transferase</keyword>
<dbReference type="AlphaFoldDB" id="A0A2T5UU75"/>
<keyword evidence="8 18" id="KW-0418">Kinase</keyword>
<keyword evidence="5 12" id="KW-0597">Phosphoprotein</keyword>
<feature type="coiled-coil region" evidence="13">
    <location>
        <begin position="19"/>
        <end position="46"/>
    </location>
</feature>
<dbReference type="InterPro" id="IPR036097">
    <property type="entry name" value="HisK_dim/P_sf"/>
</dbReference>
<evidence type="ECO:0000313" key="18">
    <source>
        <dbReference type="EMBL" id="PTW55054.1"/>
    </source>
</evidence>
<dbReference type="SMART" id="SM01231">
    <property type="entry name" value="H-kinase_dim"/>
    <property type="match status" value="1"/>
</dbReference>
<dbReference type="Gene3D" id="3.30.565.10">
    <property type="entry name" value="Histidine kinase-like ATPase, C-terminal domain"/>
    <property type="match status" value="1"/>
</dbReference>
<dbReference type="PROSITE" id="PS50894">
    <property type="entry name" value="HPT"/>
    <property type="match status" value="1"/>
</dbReference>
<evidence type="ECO:0000259" key="17">
    <source>
        <dbReference type="PROSITE" id="PS50894"/>
    </source>
</evidence>
<evidence type="ECO:0000256" key="9">
    <source>
        <dbReference type="ARBA" id="ARBA00022840"/>
    </source>
</evidence>
<dbReference type="OrthoDB" id="9803176at2"/>
<feature type="compositionally biased region" description="Basic and acidic residues" evidence="14">
    <location>
        <begin position="698"/>
        <end position="707"/>
    </location>
</feature>
<dbReference type="InterPro" id="IPR036641">
    <property type="entry name" value="HPT_dom_sf"/>
</dbReference>
<evidence type="ECO:0000256" key="14">
    <source>
        <dbReference type="SAM" id="MobiDB-lite"/>
    </source>
</evidence>
<keyword evidence="13" id="KW-0175">Coiled coil</keyword>
<keyword evidence="7" id="KW-0547">Nucleotide-binding</keyword>
<dbReference type="Pfam" id="PF01584">
    <property type="entry name" value="CheW"/>
    <property type="match status" value="1"/>
</dbReference>
<dbReference type="Gene3D" id="1.20.120.160">
    <property type="entry name" value="HPT domain"/>
    <property type="match status" value="1"/>
</dbReference>
<keyword evidence="4" id="KW-0145">Chemotaxis</keyword>
<keyword evidence="19" id="KW-1185">Reference proteome</keyword>
<feature type="modified residue" description="Phosphohistidine" evidence="12">
    <location>
        <position position="54"/>
    </location>
</feature>
<evidence type="ECO:0000256" key="8">
    <source>
        <dbReference type="ARBA" id="ARBA00022777"/>
    </source>
</evidence>
<proteinExistence type="predicted"/>
<dbReference type="InterPro" id="IPR037006">
    <property type="entry name" value="CheA-like_homodim_sf"/>
</dbReference>
<dbReference type="SUPFAM" id="SSF55874">
    <property type="entry name" value="ATPase domain of HSP90 chaperone/DNA topoisomerase II/histidine kinase"/>
    <property type="match status" value="1"/>
</dbReference>